<sequence>MIVPEEVANTVSERYPTLFSPIRIGPKQAKNRVWMTAHSTQLVKDHNFSQEHIDYYAERAKGGVGVITMEAMAVHPTTQPYKGKVFAFEPAVVPNYRKLAAAVHEHGALLLAQPWHRGRETSGKVNRLPVWAPSSVPCTVYREMPHVLTEEEIRELVQGYVLSARYAAEGGLDGVEVHGLAHGYLLGQFLSPATNHRTDQYGGSFDNRLRLVLEIIRKTRDEVGPDLIVGVRINGDDGDVEGGLRPPDWARIARAIADTGLVDYISVSQGTYQDRMRIYGAVPVEPGYEVEATEQIKAVVPELPVVATGRMTSPELAEYVLASGKADMIGMARPLIADAEWPNKAREGRDSDIRPCVGANWCMAAIVNSPLACVHNPSVGQEKTLGVGTLSRTATAKNVAVVGGGPAGLRAALVAAERGHRVTLFEKEQELGGQLRWIVKANTFREWGSIVGWLSTQLERTDAVVKLGTEATADQLVADGFDAVVVATGSTPLRHGWSMNHPYRWREGADQLPGFDQWNVITVREALLDEAQLGPNVMVYDDTGSRQPVVVAEYLRERRHQVEVVTTLPQVAPDLEASRDLQATHRRLRRAGITFTTDHEIGGVDEDRVRLIDVHTGEEQVREPVDAVVLILGNAAQDQLLHQLKGRVEVHGVGDCLSPRRIFNAIWEAELVARAL</sequence>
<evidence type="ECO:0000256" key="9">
    <source>
        <dbReference type="ARBA" id="ARBA00023014"/>
    </source>
</evidence>
<dbReference type="InterPro" id="IPR013785">
    <property type="entry name" value="Aldolase_TIM"/>
</dbReference>
<dbReference type="SUPFAM" id="SSF51395">
    <property type="entry name" value="FMN-linked oxidoreductases"/>
    <property type="match status" value="1"/>
</dbReference>
<dbReference type="InterPro" id="IPR001155">
    <property type="entry name" value="OxRdtase_FMN_N"/>
</dbReference>
<feature type="domain" description="FAD/NAD(P)-binding" evidence="11">
    <location>
        <begin position="398"/>
        <end position="645"/>
    </location>
</feature>
<feature type="domain" description="NADH:flavin oxidoreductase/NADH oxidase N-terminal" evidence="10">
    <location>
        <begin position="18"/>
        <end position="350"/>
    </location>
</feature>
<dbReference type="PANTHER" id="PTHR42917:SF2">
    <property type="entry name" value="2,4-DIENOYL-COA REDUCTASE [(2E)-ENOYL-COA-PRODUCING]"/>
    <property type="match status" value="1"/>
</dbReference>
<evidence type="ECO:0000256" key="3">
    <source>
        <dbReference type="ARBA" id="ARBA00011048"/>
    </source>
</evidence>
<dbReference type="SUPFAM" id="SSF51905">
    <property type="entry name" value="FAD/NAD(P)-binding domain"/>
    <property type="match status" value="1"/>
</dbReference>
<protein>
    <submittedName>
        <fullName evidence="12">FAD-dependent oxidoreductase</fullName>
    </submittedName>
</protein>
<dbReference type="PRINTS" id="PR00368">
    <property type="entry name" value="FADPNR"/>
</dbReference>
<evidence type="ECO:0000256" key="2">
    <source>
        <dbReference type="ARBA" id="ARBA00001966"/>
    </source>
</evidence>
<dbReference type="Pfam" id="PF00724">
    <property type="entry name" value="Oxidored_FMN"/>
    <property type="match status" value="1"/>
</dbReference>
<accession>A0ABP5TBC3</accession>
<dbReference type="InterPro" id="IPR051793">
    <property type="entry name" value="NADH:flavin_oxidoreductase"/>
</dbReference>
<name>A0ABP5TBC3_9ACTN</name>
<evidence type="ECO:0000259" key="11">
    <source>
        <dbReference type="Pfam" id="PF07992"/>
    </source>
</evidence>
<organism evidence="12 13">
    <name type="scientific">Dactylosporangium salmoneum</name>
    <dbReference type="NCBI Taxonomy" id="53361"/>
    <lineage>
        <taxon>Bacteria</taxon>
        <taxon>Bacillati</taxon>
        <taxon>Actinomycetota</taxon>
        <taxon>Actinomycetes</taxon>
        <taxon>Micromonosporales</taxon>
        <taxon>Micromonosporaceae</taxon>
        <taxon>Dactylosporangium</taxon>
    </lineage>
</organism>
<dbReference type="PRINTS" id="PR00411">
    <property type="entry name" value="PNDRDTASEI"/>
</dbReference>
<dbReference type="InterPro" id="IPR023753">
    <property type="entry name" value="FAD/NAD-binding_dom"/>
</dbReference>
<evidence type="ECO:0000256" key="4">
    <source>
        <dbReference type="ARBA" id="ARBA00022630"/>
    </source>
</evidence>
<evidence type="ECO:0000256" key="8">
    <source>
        <dbReference type="ARBA" id="ARBA00023004"/>
    </source>
</evidence>
<keyword evidence="5" id="KW-0288">FMN</keyword>
<comment type="caution">
    <text evidence="12">The sequence shown here is derived from an EMBL/GenBank/DDBJ whole genome shotgun (WGS) entry which is preliminary data.</text>
</comment>
<reference evidence="13" key="1">
    <citation type="journal article" date="2019" name="Int. J. Syst. Evol. Microbiol.">
        <title>The Global Catalogue of Microorganisms (GCM) 10K type strain sequencing project: providing services to taxonomists for standard genome sequencing and annotation.</title>
        <authorList>
            <consortium name="The Broad Institute Genomics Platform"/>
            <consortium name="The Broad Institute Genome Sequencing Center for Infectious Disease"/>
            <person name="Wu L."/>
            <person name="Ma J."/>
        </authorList>
    </citation>
    <scope>NUCLEOTIDE SEQUENCE [LARGE SCALE GENOMIC DNA]</scope>
    <source>
        <strain evidence="13">JCM 3272</strain>
    </source>
</reference>
<keyword evidence="7" id="KW-0560">Oxidoreductase</keyword>
<dbReference type="EMBL" id="BAAARV010000027">
    <property type="protein sequence ID" value="GAA2348915.1"/>
    <property type="molecule type" value="Genomic_DNA"/>
</dbReference>
<dbReference type="PANTHER" id="PTHR42917">
    <property type="entry name" value="2,4-DIENOYL-COA REDUCTASE"/>
    <property type="match status" value="1"/>
</dbReference>
<dbReference type="Pfam" id="PF07992">
    <property type="entry name" value="Pyr_redox_2"/>
    <property type="match status" value="1"/>
</dbReference>
<evidence type="ECO:0000256" key="1">
    <source>
        <dbReference type="ARBA" id="ARBA00001917"/>
    </source>
</evidence>
<keyword evidence="6" id="KW-0479">Metal-binding</keyword>
<keyword evidence="8" id="KW-0408">Iron</keyword>
<evidence type="ECO:0000256" key="7">
    <source>
        <dbReference type="ARBA" id="ARBA00023002"/>
    </source>
</evidence>
<evidence type="ECO:0000259" key="10">
    <source>
        <dbReference type="Pfam" id="PF00724"/>
    </source>
</evidence>
<evidence type="ECO:0000313" key="13">
    <source>
        <dbReference type="Proteomes" id="UP001501444"/>
    </source>
</evidence>
<keyword evidence="13" id="KW-1185">Reference proteome</keyword>
<keyword evidence="9" id="KW-0411">Iron-sulfur</keyword>
<evidence type="ECO:0000256" key="5">
    <source>
        <dbReference type="ARBA" id="ARBA00022643"/>
    </source>
</evidence>
<dbReference type="Gene3D" id="3.40.50.720">
    <property type="entry name" value="NAD(P)-binding Rossmann-like Domain"/>
    <property type="match status" value="1"/>
</dbReference>
<comment type="similarity">
    <text evidence="3">In the N-terminal section; belongs to the NADH:flavin oxidoreductase/NADH oxidase family.</text>
</comment>
<proteinExistence type="inferred from homology"/>
<dbReference type="Gene3D" id="3.20.20.70">
    <property type="entry name" value="Aldolase class I"/>
    <property type="match status" value="1"/>
</dbReference>
<comment type="cofactor">
    <cofactor evidence="2">
        <name>[4Fe-4S] cluster</name>
        <dbReference type="ChEBI" id="CHEBI:49883"/>
    </cofactor>
</comment>
<dbReference type="InterPro" id="IPR036188">
    <property type="entry name" value="FAD/NAD-bd_sf"/>
</dbReference>
<gene>
    <name evidence="12" type="ORF">GCM10010170_037850</name>
</gene>
<comment type="cofactor">
    <cofactor evidence="1">
        <name>FMN</name>
        <dbReference type="ChEBI" id="CHEBI:58210"/>
    </cofactor>
</comment>
<evidence type="ECO:0000256" key="6">
    <source>
        <dbReference type="ARBA" id="ARBA00022723"/>
    </source>
</evidence>
<dbReference type="Proteomes" id="UP001501444">
    <property type="component" value="Unassembled WGS sequence"/>
</dbReference>
<evidence type="ECO:0000313" key="12">
    <source>
        <dbReference type="EMBL" id="GAA2348915.1"/>
    </source>
</evidence>
<keyword evidence="4" id="KW-0285">Flavoprotein</keyword>
<dbReference type="RefSeq" id="WP_344613735.1">
    <property type="nucleotide sequence ID" value="NZ_BAAARV010000027.1"/>
</dbReference>
<dbReference type="Gene3D" id="3.50.50.60">
    <property type="entry name" value="FAD/NAD(P)-binding domain"/>
    <property type="match status" value="1"/>
</dbReference>